<comment type="caution">
    <text evidence="1">The sequence shown here is derived from an EMBL/GenBank/DDBJ whole genome shotgun (WGS) entry which is preliminary data.</text>
</comment>
<proteinExistence type="predicted"/>
<dbReference type="EMBL" id="JARIHO010000029">
    <property type="protein sequence ID" value="KAJ7337383.1"/>
    <property type="molecule type" value="Genomic_DNA"/>
</dbReference>
<evidence type="ECO:0000313" key="1">
    <source>
        <dbReference type="EMBL" id="KAJ7337383.1"/>
    </source>
</evidence>
<dbReference type="SUPFAM" id="SSF52047">
    <property type="entry name" value="RNI-like"/>
    <property type="match status" value="1"/>
</dbReference>
<evidence type="ECO:0000313" key="2">
    <source>
        <dbReference type="Proteomes" id="UP001218218"/>
    </source>
</evidence>
<accession>A0AAD7ENC6</accession>
<organism evidence="1 2">
    <name type="scientific">Mycena albidolilacea</name>
    <dbReference type="NCBI Taxonomy" id="1033008"/>
    <lineage>
        <taxon>Eukaryota</taxon>
        <taxon>Fungi</taxon>
        <taxon>Dikarya</taxon>
        <taxon>Basidiomycota</taxon>
        <taxon>Agaricomycotina</taxon>
        <taxon>Agaricomycetes</taxon>
        <taxon>Agaricomycetidae</taxon>
        <taxon>Agaricales</taxon>
        <taxon>Marasmiineae</taxon>
        <taxon>Mycenaceae</taxon>
        <taxon>Mycena</taxon>
    </lineage>
</organism>
<dbReference type="InterPro" id="IPR032675">
    <property type="entry name" value="LRR_dom_sf"/>
</dbReference>
<sequence>MLDADEERLLLLEEEFRELMLKEADILLRCLLCSSAAKQRRVRRLVAETKNRHAPIFTLPVELLVSIVQETQQATDHKLYWGVESDEDRFATYLARSRTYILSVTAKYDAFYGKEECECSTFNEPHLKIDNVDPVATSGNPWISGLTRLDFRETLGGMSPRLLANCPQLIDLTLDDSTFSIVDQFMPMPVSMLFLRSLRVLCLNYRPTALTSGALSIIHTPALEFLQFSGAHINQSQISSFFNRLSPSKRPKIPDFCQLGCRQRVPELRAESPGAYSASDSQKLPALESLTIIKICHANALLGDL</sequence>
<dbReference type="Gene3D" id="3.80.10.10">
    <property type="entry name" value="Ribonuclease Inhibitor"/>
    <property type="match status" value="1"/>
</dbReference>
<name>A0AAD7ENC6_9AGAR</name>
<reference evidence="1" key="1">
    <citation type="submission" date="2023-03" db="EMBL/GenBank/DDBJ databases">
        <title>Massive genome expansion in bonnet fungi (Mycena s.s.) driven by repeated elements and novel gene families across ecological guilds.</title>
        <authorList>
            <consortium name="Lawrence Berkeley National Laboratory"/>
            <person name="Harder C.B."/>
            <person name="Miyauchi S."/>
            <person name="Viragh M."/>
            <person name="Kuo A."/>
            <person name="Thoen E."/>
            <person name="Andreopoulos B."/>
            <person name="Lu D."/>
            <person name="Skrede I."/>
            <person name="Drula E."/>
            <person name="Henrissat B."/>
            <person name="Morin E."/>
            <person name="Kohler A."/>
            <person name="Barry K."/>
            <person name="LaButti K."/>
            <person name="Morin E."/>
            <person name="Salamov A."/>
            <person name="Lipzen A."/>
            <person name="Mereny Z."/>
            <person name="Hegedus B."/>
            <person name="Baldrian P."/>
            <person name="Stursova M."/>
            <person name="Weitz H."/>
            <person name="Taylor A."/>
            <person name="Grigoriev I.V."/>
            <person name="Nagy L.G."/>
            <person name="Martin F."/>
            <person name="Kauserud H."/>
        </authorList>
    </citation>
    <scope>NUCLEOTIDE SEQUENCE</scope>
    <source>
        <strain evidence="1">CBHHK002</strain>
    </source>
</reference>
<dbReference type="AlphaFoldDB" id="A0AAD7ENC6"/>
<protein>
    <submittedName>
        <fullName evidence="1">Uncharacterized protein</fullName>
    </submittedName>
</protein>
<gene>
    <name evidence="1" type="ORF">DFH08DRAFT_1082670</name>
</gene>
<dbReference type="Proteomes" id="UP001218218">
    <property type="component" value="Unassembled WGS sequence"/>
</dbReference>
<keyword evidence="2" id="KW-1185">Reference proteome</keyword>